<gene>
    <name evidence="1" type="ORF">HCAN_1366</name>
</gene>
<evidence type="ECO:0000313" key="1">
    <source>
        <dbReference type="EMBL" id="EES90071.1"/>
    </source>
</evidence>
<dbReference type="STRING" id="537970.HCAN_1366"/>
<organism evidence="1 2">
    <name type="scientific">Helicobacter canadensis MIT 98-5491</name>
    <dbReference type="NCBI Taxonomy" id="537970"/>
    <lineage>
        <taxon>Bacteria</taxon>
        <taxon>Pseudomonadati</taxon>
        <taxon>Campylobacterota</taxon>
        <taxon>Epsilonproteobacteria</taxon>
        <taxon>Campylobacterales</taxon>
        <taxon>Helicobacteraceae</taxon>
        <taxon>Helicobacter</taxon>
    </lineage>
</organism>
<dbReference type="HOGENOM" id="CLU_3310720_0_0_7"/>
<evidence type="ECO:0000313" key="2">
    <source>
        <dbReference type="Proteomes" id="UP000007032"/>
    </source>
</evidence>
<accession>C5ZY53</accession>
<dbReference type="AlphaFoldDB" id="C5ZY53"/>
<protein>
    <submittedName>
        <fullName evidence="1">Uncharacterized protein</fullName>
    </submittedName>
</protein>
<reference evidence="1 2" key="1">
    <citation type="journal article" date="2009" name="J. Bacteriol.">
        <title>Genome sequence of the emerging pathogen Helicobacter canadensis.</title>
        <authorList>
            <person name="Loman N.J."/>
            <person name="Snyder L.A."/>
            <person name="Linton J.D."/>
            <person name="Langdon R."/>
            <person name="Lawson A.J."/>
            <person name="Weinstock G.M."/>
            <person name="Wren B.W."/>
            <person name="Pallen M.J."/>
        </authorList>
    </citation>
    <scope>NUCLEOTIDE SEQUENCE [LARGE SCALE GENOMIC DNA]</scope>
    <source>
        <strain evidence="1 2">MIT 98-5491</strain>
    </source>
</reference>
<proteinExistence type="predicted"/>
<name>C5ZY53_9HELI</name>
<dbReference type="EMBL" id="CM000776">
    <property type="protein sequence ID" value="EES90071.1"/>
    <property type="molecule type" value="Genomic_DNA"/>
</dbReference>
<keyword evidence="2" id="KW-1185">Reference proteome</keyword>
<sequence length="39" mass="4586">MIKARKELILEVALVKNRDKNIAMPSLLFKTFRQKSQLL</sequence>
<dbReference type="Proteomes" id="UP000007032">
    <property type="component" value="Chromosome"/>
</dbReference>